<dbReference type="SUPFAM" id="SSF103473">
    <property type="entry name" value="MFS general substrate transporter"/>
    <property type="match status" value="1"/>
</dbReference>
<name>A0ABY4DRC4_9NEIS</name>
<accession>A0ABY4DRC4</accession>
<evidence type="ECO:0000313" key="7">
    <source>
        <dbReference type="EMBL" id="UOO81589.1"/>
    </source>
</evidence>
<dbReference type="PANTHER" id="PTHR23508">
    <property type="entry name" value="CARBOXYLIC ACID TRANSPORTER PROTEIN HOMOLOG"/>
    <property type="match status" value="1"/>
</dbReference>
<dbReference type="PROSITE" id="PS50850">
    <property type="entry name" value="MFS"/>
    <property type="match status" value="1"/>
</dbReference>
<protein>
    <submittedName>
        <fullName evidence="7">MFS transporter</fullName>
    </submittedName>
</protein>
<dbReference type="PROSITE" id="PS00216">
    <property type="entry name" value="SUGAR_TRANSPORT_1"/>
    <property type="match status" value="1"/>
</dbReference>
<evidence type="ECO:0000313" key="8">
    <source>
        <dbReference type="Proteomes" id="UP000829817"/>
    </source>
</evidence>
<evidence type="ECO:0000256" key="2">
    <source>
        <dbReference type="ARBA" id="ARBA00022692"/>
    </source>
</evidence>
<reference evidence="7 8" key="1">
    <citation type="journal article" date="2022" name="Res Sq">
        <title>Evolution of multicellular longitudinally dividing oral cavity symbionts (Neisseriaceae).</title>
        <authorList>
            <person name="Nyongesa S."/>
            <person name="Weber P."/>
            <person name="Bernet E."/>
            <person name="Pullido F."/>
            <person name="Nieckarz M."/>
            <person name="Delaby M."/>
            <person name="Nieves C."/>
            <person name="Viehboeck T."/>
            <person name="Krause N."/>
            <person name="Rivera-Millot A."/>
            <person name="Nakamura A."/>
            <person name="Vischer N."/>
            <person name="VanNieuwenhze M."/>
            <person name="Brun Y."/>
            <person name="Cava F."/>
            <person name="Bulgheresi S."/>
            <person name="Veyrier F."/>
        </authorList>
    </citation>
    <scope>NUCLEOTIDE SEQUENCE [LARGE SCALE GENOMIC DNA]</scope>
    <source>
        <strain evidence="7 8">CCUG 63373m</strain>
    </source>
</reference>
<keyword evidence="3 5" id="KW-1133">Transmembrane helix</keyword>
<dbReference type="InterPro" id="IPR005829">
    <property type="entry name" value="Sugar_transporter_CS"/>
</dbReference>
<feature type="domain" description="Major facilitator superfamily (MFS) profile" evidence="6">
    <location>
        <begin position="19"/>
        <end position="430"/>
    </location>
</feature>
<dbReference type="Pfam" id="PF07690">
    <property type="entry name" value="MFS_1"/>
    <property type="match status" value="1"/>
</dbReference>
<dbReference type="RefSeq" id="WP_244784854.1">
    <property type="nucleotide sequence ID" value="NZ_CP091508.1"/>
</dbReference>
<sequence>MDLRTKISTSRMGGYQWLIVILCFLLNVLDGFDVLALAFTAASIREEFGLSGAEIGTLMSAGLLGMSAGSLLLAPQADRFGRRPLLIVATALSALGMGMSALADSTASLGLWRVVTGLGVGGILACTNVITSEYSSNKWRGLAISVYAAGFGIGAVLGGISAVFLQEQYGWRAVFATGAALTALVGVALLIWLPESVDFLMSKRPAGAKARLNQIAAKIGMPGDWDIPATVAHKKKAPVLQLFTERYRRSTLLIWAAFVCIMFGFYFVSSWTPALLEQAGMTKAQSQTVGMMLALGGTAGSLLFGGLTSRWPARSVLVFFCAASAAAIWLFVGLSGILALAVLLGVLVGGLMNGCITGLYTINPTLFDADVRSTGVGTGIGIGRLGAIASPLIAGILLDGGWTGAQLYAGAAFVVLLAALAVWLLGKPRKLEAV</sequence>
<keyword evidence="8" id="KW-1185">Reference proteome</keyword>
<evidence type="ECO:0000256" key="1">
    <source>
        <dbReference type="ARBA" id="ARBA00004141"/>
    </source>
</evidence>
<feature type="transmembrane region" description="Helical" evidence="5">
    <location>
        <begin position="289"/>
        <end position="308"/>
    </location>
</feature>
<comment type="subcellular location">
    <subcellularLocation>
        <location evidence="1">Membrane</location>
        <topology evidence="1">Multi-pass membrane protein</topology>
    </subcellularLocation>
</comment>
<feature type="transmembrane region" description="Helical" evidence="5">
    <location>
        <begin position="171"/>
        <end position="193"/>
    </location>
</feature>
<feature type="transmembrane region" description="Helical" evidence="5">
    <location>
        <begin position="109"/>
        <end position="130"/>
    </location>
</feature>
<feature type="transmembrane region" description="Helical" evidence="5">
    <location>
        <begin position="374"/>
        <end position="398"/>
    </location>
</feature>
<feature type="transmembrane region" description="Helical" evidence="5">
    <location>
        <begin position="252"/>
        <end position="269"/>
    </location>
</feature>
<feature type="transmembrane region" description="Helical" evidence="5">
    <location>
        <begin position="142"/>
        <end position="165"/>
    </location>
</feature>
<feature type="transmembrane region" description="Helical" evidence="5">
    <location>
        <begin position="338"/>
        <end position="362"/>
    </location>
</feature>
<evidence type="ECO:0000256" key="4">
    <source>
        <dbReference type="ARBA" id="ARBA00023136"/>
    </source>
</evidence>
<evidence type="ECO:0000256" key="5">
    <source>
        <dbReference type="SAM" id="Phobius"/>
    </source>
</evidence>
<dbReference type="Proteomes" id="UP000829817">
    <property type="component" value="Chromosome"/>
</dbReference>
<dbReference type="InterPro" id="IPR036259">
    <property type="entry name" value="MFS_trans_sf"/>
</dbReference>
<dbReference type="InterPro" id="IPR011701">
    <property type="entry name" value="MFS"/>
</dbReference>
<evidence type="ECO:0000259" key="6">
    <source>
        <dbReference type="PROSITE" id="PS50850"/>
    </source>
</evidence>
<keyword evidence="4 5" id="KW-0472">Membrane</keyword>
<feature type="transmembrane region" description="Helical" evidence="5">
    <location>
        <begin position="55"/>
        <end position="73"/>
    </location>
</feature>
<dbReference type="Gene3D" id="1.20.1250.20">
    <property type="entry name" value="MFS general substrate transporter like domains"/>
    <property type="match status" value="1"/>
</dbReference>
<feature type="transmembrane region" description="Helical" evidence="5">
    <location>
        <begin position="315"/>
        <end position="332"/>
    </location>
</feature>
<feature type="transmembrane region" description="Helical" evidence="5">
    <location>
        <begin position="404"/>
        <end position="425"/>
    </location>
</feature>
<proteinExistence type="predicted"/>
<dbReference type="PROSITE" id="PS00217">
    <property type="entry name" value="SUGAR_TRANSPORT_2"/>
    <property type="match status" value="1"/>
</dbReference>
<dbReference type="PANTHER" id="PTHR23508:SF10">
    <property type="entry name" value="CARBOXYLIC ACID TRANSPORTER PROTEIN HOMOLOG"/>
    <property type="match status" value="1"/>
</dbReference>
<evidence type="ECO:0000256" key="3">
    <source>
        <dbReference type="ARBA" id="ARBA00022989"/>
    </source>
</evidence>
<keyword evidence="2 5" id="KW-0812">Transmembrane</keyword>
<feature type="transmembrane region" description="Helical" evidence="5">
    <location>
        <begin position="85"/>
        <end position="103"/>
    </location>
</feature>
<dbReference type="InterPro" id="IPR020846">
    <property type="entry name" value="MFS_dom"/>
</dbReference>
<gene>
    <name evidence="7" type="ORF">LVJ83_11785</name>
</gene>
<dbReference type="EMBL" id="CP091508">
    <property type="protein sequence ID" value="UOO81589.1"/>
    <property type="molecule type" value="Genomic_DNA"/>
</dbReference>
<organism evidence="7 8">
    <name type="scientific">Uruburuella testudinis</name>
    <dbReference type="NCBI Taxonomy" id="1282863"/>
    <lineage>
        <taxon>Bacteria</taxon>
        <taxon>Pseudomonadati</taxon>
        <taxon>Pseudomonadota</taxon>
        <taxon>Betaproteobacteria</taxon>
        <taxon>Neisseriales</taxon>
        <taxon>Neisseriaceae</taxon>
        <taxon>Uruburuella</taxon>
    </lineage>
</organism>